<keyword evidence="3" id="KW-0472">Membrane</keyword>
<dbReference type="NCBIfam" id="TIGR02214">
    <property type="entry name" value="spoVD_pbp"/>
    <property type="match status" value="1"/>
</dbReference>
<dbReference type="InterPro" id="IPR011927">
    <property type="entry name" value="SpoVD_pbp"/>
</dbReference>
<dbReference type="Gene3D" id="3.40.710.10">
    <property type="entry name" value="DD-peptidase/beta-lactamase superfamily"/>
    <property type="match status" value="1"/>
</dbReference>
<comment type="similarity">
    <text evidence="2">Belongs to the transpeptidase family.</text>
</comment>
<dbReference type="PROSITE" id="PS51178">
    <property type="entry name" value="PASTA"/>
    <property type="match status" value="2"/>
</dbReference>
<protein>
    <submittedName>
        <fullName evidence="5">Stage V sporulation protein D (Sporulation-specific penicillin-binding protein)</fullName>
    </submittedName>
</protein>
<keyword evidence="6" id="KW-1185">Reference proteome</keyword>
<dbReference type="AlphaFoldDB" id="A0A3N5ANL4"/>
<dbReference type="CDD" id="cd06576">
    <property type="entry name" value="PASTA_Pbp2x-like_1"/>
    <property type="match status" value="1"/>
</dbReference>
<dbReference type="Gene3D" id="3.90.1310.10">
    <property type="entry name" value="Penicillin-binding protein 2a (Domain 2)"/>
    <property type="match status" value="1"/>
</dbReference>
<dbReference type="GO" id="GO:0071555">
    <property type="term" value="P:cell wall organization"/>
    <property type="evidence" value="ECO:0007669"/>
    <property type="project" value="TreeGrafter"/>
</dbReference>
<dbReference type="InterPro" id="IPR050515">
    <property type="entry name" value="Beta-lactam/transpept"/>
</dbReference>
<dbReference type="Gene3D" id="3.30.450.330">
    <property type="match status" value="1"/>
</dbReference>
<dbReference type="SMART" id="SM00740">
    <property type="entry name" value="PASTA"/>
    <property type="match status" value="2"/>
</dbReference>
<dbReference type="PANTHER" id="PTHR30627:SF1">
    <property type="entry name" value="PEPTIDOGLYCAN D,D-TRANSPEPTIDASE FTSI"/>
    <property type="match status" value="1"/>
</dbReference>
<evidence type="ECO:0000313" key="6">
    <source>
        <dbReference type="Proteomes" id="UP000282654"/>
    </source>
</evidence>
<dbReference type="SUPFAM" id="SSF56601">
    <property type="entry name" value="beta-lactamase/transpeptidase-like"/>
    <property type="match status" value="1"/>
</dbReference>
<gene>
    <name evidence="5" type="ORF">EDD75_1044</name>
</gene>
<dbReference type="RefSeq" id="WP_123929027.1">
    <property type="nucleotide sequence ID" value="NZ_RKRE01000002.1"/>
</dbReference>
<dbReference type="InterPro" id="IPR012338">
    <property type="entry name" value="Beta-lactam/transpept-like"/>
</dbReference>
<dbReference type="Pfam" id="PF03717">
    <property type="entry name" value="PBP_dimer"/>
    <property type="match status" value="1"/>
</dbReference>
<dbReference type="InterPro" id="IPR005311">
    <property type="entry name" value="PBP_dimer"/>
</dbReference>
<dbReference type="InterPro" id="IPR036138">
    <property type="entry name" value="PBP_dimer_sf"/>
</dbReference>
<dbReference type="SUPFAM" id="SSF56519">
    <property type="entry name" value="Penicillin binding protein dimerisation domain"/>
    <property type="match status" value="1"/>
</dbReference>
<feature type="domain" description="PASTA" evidence="4">
    <location>
        <begin position="643"/>
        <end position="701"/>
    </location>
</feature>
<dbReference type="GO" id="GO:0005886">
    <property type="term" value="C:plasma membrane"/>
    <property type="evidence" value="ECO:0007669"/>
    <property type="project" value="TreeGrafter"/>
</dbReference>
<evidence type="ECO:0000256" key="1">
    <source>
        <dbReference type="ARBA" id="ARBA00004370"/>
    </source>
</evidence>
<dbReference type="Gene3D" id="3.30.10.20">
    <property type="match status" value="2"/>
</dbReference>
<accession>A0A3N5ANL4</accession>
<comment type="caution">
    <text evidence="5">The sequence shown here is derived from an EMBL/GenBank/DDBJ whole genome shotgun (WGS) entry which is preliminary data.</text>
</comment>
<dbReference type="Pfam" id="PF03793">
    <property type="entry name" value="PASTA"/>
    <property type="match status" value="2"/>
</dbReference>
<evidence type="ECO:0000259" key="4">
    <source>
        <dbReference type="PROSITE" id="PS51178"/>
    </source>
</evidence>
<name>A0A3N5ANL4_9THEO</name>
<feature type="domain" description="PASTA" evidence="4">
    <location>
        <begin position="578"/>
        <end position="638"/>
    </location>
</feature>
<evidence type="ECO:0000256" key="3">
    <source>
        <dbReference type="ARBA" id="ARBA00023136"/>
    </source>
</evidence>
<comment type="subcellular location">
    <subcellularLocation>
        <location evidence="1">Membrane</location>
    </subcellularLocation>
</comment>
<dbReference type="InterPro" id="IPR005543">
    <property type="entry name" value="PASTA_dom"/>
</dbReference>
<dbReference type="Pfam" id="PF00905">
    <property type="entry name" value="Transpeptidase"/>
    <property type="match status" value="1"/>
</dbReference>
<dbReference type="OrthoDB" id="9804124at2"/>
<proteinExistence type="inferred from homology"/>
<dbReference type="Gene3D" id="1.10.150.770">
    <property type="match status" value="1"/>
</dbReference>
<evidence type="ECO:0000256" key="2">
    <source>
        <dbReference type="ARBA" id="ARBA00007171"/>
    </source>
</evidence>
<dbReference type="Proteomes" id="UP000282654">
    <property type="component" value="Unassembled WGS sequence"/>
</dbReference>
<dbReference type="EMBL" id="RKRE01000002">
    <property type="protein sequence ID" value="RPF46786.1"/>
    <property type="molecule type" value="Genomic_DNA"/>
</dbReference>
<dbReference type="CDD" id="cd06575">
    <property type="entry name" value="PASTA_Pbp2x-like_2"/>
    <property type="match status" value="1"/>
</dbReference>
<organism evidence="5 6">
    <name type="scientific">Thermodesulfitimonas autotrophica</name>
    <dbReference type="NCBI Taxonomy" id="1894989"/>
    <lineage>
        <taxon>Bacteria</taxon>
        <taxon>Bacillati</taxon>
        <taxon>Bacillota</taxon>
        <taxon>Clostridia</taxon>
        <taxon>Thermoanaerobacterales</taxon>
        <taxon>Thermoanaerobacteraceae</taxon>
        <taxon>Thermodesulfitimonas</taxon>
    </lineage>
</organism>
<evidence type="ECO:0000313" key="5">
    <source>
        <dbReference type="EMBL" id="RPF46786.1"/>
    </source>
</evidence>
<dbReference type="PANTHER" id="PTHR30627">
    <property type="entry name" value="PEPTIDOGLYCAN D,D-TRANSPEPTIDASE"/>
    <property type="match status" value="1"/>
</dbReference>
<reference evidence="5 6" key="1">
    <citation type="submission" date="2018-11" db="EMBL/GenBank/DDBJ databases">
        <title>Genomic Encyclopedia of Type Strains, Phase IV (KMG-IV): sequencing the most valuable type-strain genomes for metagenomic binning, comparative biology and taxonomic classification.</title>
        <authorList>
            <person name="Goeker M."/>
        </authorList>
    </citation>
    <scope>NUCLEOTIDE SEQUENCE [LARGE SCALE GENOMIC DNA]</scope>
    <source>
        <strain evidence="5 6">DSM 102936</strain>
    </source>
</reference>
<dbReference type="GO" id="GO:0008658">
    <property type="term" value="F:penicillin binding"/>
    <property type="evidence" value="ECO:0007669"/>
    <property type="project" value="InterPro"/>
</dbReference>
<dbReference type="InterPro" id="IPR001460">
    <property type="entry name" value="PCN-bd_Tpept"/>
</dbReference>
<dbReference type="SUPFAM" id="SSF54184">
    <property type="entry name" value="Penicillin-binding protein 2x (pbp-2x), c-terminal domain"/>
    <property type="match status" value="2"/>
</dbReference>
<sequence>MSNLVLRKRLASLFVLAAFLFFLLVCRLFWLQLVRGAELERGAWENRVREITVEAKRGDICDRNGKVLVTSVSCDSVAAMPAQVADAAGTAAKLAPLLKMDQETLYRLLTRKQAFVWLKRKVDFETARQIRGLKLPGIELIEESRRQYNCGSLAAHILGFVGVDNQGLTGVEKTAEKFLRGVPGKIVVEQDAAGRNIPAALHHLYPPVPGNRVLLTIDETIQYFVERELDKIVDTYHPAAASIIVMDPKTGEILALGNRPTFDPAAWRDVPQAVWDRNPAIWQLYEPGSTFKIVTAAAALSEGVVGPESHFYCPGFVQVADRRIRCWKEGGHGSESFAEVVQNSCNPGFIQVGLSLGKEKFYKYIRAFGFGRPTGINLPGEAKGILIPENKATNLNIATMSIGQSIAVTPIQLVTAAAAVANGGELLAPRVIRAVVSPDGKTVRVFKPEHRRRVLSREKAQELARLLENVVLKGTGVNAYLDGYRTAGKTGTAQVVGPGGGYVPGKYVSSFVGFAPVDNPRLVTLVVVWEPQGGVYFGSLVAAPAFKAVMQDALRYLGVPQQAGLEKPEKPWYLIEEEPKPVTVPEVVDLPVHEAIERLRAAGLRFTVRGQGDVVRAQVPQGGATVLTGTKVILELKAAPEGGPEVAVPDLTGLTIKDAAVLLEKMGLVLVPEGSGVAVQQTPVPGTRLRRGGSVRVIFASPEAEESQPTVLHP</sequence>